<evidence type="ECO:0000256" key="2">
    <source>
        <dbReference type="ARBA" id="ARBA00022448"/>
    </source>
</evidence>
<name>A0A0D6EGE6_SPOSA</name>
<dbReference type="Pfam" id="PF25574">
    <property type="entry name" value="TPR_IMB1"/>
    <property type="match status" value="1"/>
</dbReference>
<dbReference type="EMBL" id="CENE01000001">
    <property type="protein sequence ID" value="CEQ38981.1"/>
    <property type="molecule type" value="Genomic_DNA"/>
</dbReference>
<dbReference type="InterPro" id="IPR058584">
    <property type="entry name" value="IMB1_TNPO1-like_TPR"/>
</dbReference>
<dbReference type="SUPFAM" id="SSF48371">
    <property type="entry name" value="ARM repeat"/>
    <property type="match status" value="1"/>
</dbReference>
<dbReference type="Pfam" id="PF03810">
    <property type="entry name" value="IBN_N"/>
    <property type="match status" value="1"/>
</dbReference>
<sequence>MAWQPQQQGLEELLACLRNSGSPDTKIQESINERLDSFNKIPDYNSYLTYILTQLPAEDVTVRSMAGLLLKNNIRLRLDQFPPEVVSYVKANIFSAIGDATSMIRNTVSTVIDTLLVELGPENWTEALSRLLELVDSPVQTAQEVSPPIASLVSANVRADEGLWTTQGAFSALDKLCQDIPKKLEQLELGGQRPLDFMIPKFLSHIDSPYPKIRAHALTCTIQFISPDNNALTTMHLEPFIVALFKHASDDSTDVRKIVCQALVQLLATRPDVLIPHLPNVVEFMLYSTQNADDDEVALEACEFWLTFAEDPELVNQLRPFLPKVIPVLLQCMVYSEDDILVLDTEEDDAAVPDKASDIKPHLLSSKAHVAERQEDPSNPSAAGQNGGMSRNRTEGDSDDEDEDEDDYDDEDDETYTEWNLRKCSAAALDVMAVAFEAEMLEVLLPYLKEKLFSQDWLDRESGILALGAIAEGCITGIEPHLPILMNFLFNSLNDSKALVRSIACWTIGRYSSWTIKEDATPEHKQQFFVPAMEGLLKMCLDNNKRVQEAGCSAFATLEEEAGADLEPYLGSILTNLVRAFDKYQQKNLLILYDAIGTLADAVGSALNSDTYINVLMPPLIAKWSTLSDEDPDLIPLLECMSSVVIAIGQGFTQYAQPVFERCIQIVKQSLIAFQQFQQDPINYDEPDKTFLIVSLDLLSGLTQGLNTAITQLYSSSDPPVLTLLAHCLQHPDAPVRQSSYALLGDTAISCFPILKPLLPQFMPVLISHIDVEPRLAEVSVCNNAAWAAGEIALQAGPDMEQWVNPLMERLVPILLSSKAARSLTENSAVTIGRLALVCPSSVAPHLQVFVSAWCQALADIKDNDEKDSAFRGICSAIQVNPNGVSAAFGYFLNAVARWNRPSEQLNDMFRAILNAFKNMSEAPAWDAQLAHLPPVIVTRLRERYGV</sequence>
<dbReference type="OrthoDB" id="951172at2759"/>
<evidence type="ECO:0000313" key="9">
    <source>
        <dbReference type="Proteomes" id="UP000243876"/>
    </source>
</evidence>
<dbReference type="InterPro" id="IPR016024">
    <property type="entry name" value="ARM-type_fold"/>
</dbReference>
<dbReference type="InterPro" id="IPR011989">
    <property type="entry name" value="ARM-like"/>
</dbReference>
<feature type="region of interest" description="Disordered" evidence="6">
    <location>
        <begin position="369"/>
        <end position="414"/>
    </location>
</feature>
<dbReference type="InterPro" id="IPR001494">
    <property type="entry name" value="Importin-beta_N"/>
</dbReference>
<evidence type="ECO:0000256" key="3">
    <source>
        <dbReference type="ARBA" id="ARBA00022490"/>
    </source>
</evidence>
<accession>A0A0D6EGE6</accession>
<evidence type="ECO:0000259" key="7">
    <source>
        <dbReference type="SMART" id="SM00913"/>
    </source>
</evidence>
<dbReference type="PANTHER" id="PTHR10527">
    <property type="entry name" value="IMPORTIN BETA"/>
    <property type="match status" value="1"/>
</dbReference>
<evidence type="ECO:0000256" key="6">
    <source>
        <dbReference type="SAM" id="MobiDB-lite"/>
    </source>
</evidence>
<gene>
    <name evidence="8" type="primary">SPOSA6832_00482</name>
</gene>
<feature type="domain" description="Importin N-terminal" evidence="7">
    <location>
        <begin position="31"/>
        <end position="99"/>
    </location>
</feature>
<feature type="non-terminal residue" evidence="8">
    <location>
        <position position="1"/>
    </location>
</feature>
<dbReference type="Pfam" id="PF13513">
    <property type="entry name" value="HEAT_EZ"/>
    <property type="match status" value="1"/>
</dbReference>
<keyword evidence="9" id="KW-1185">Reference proteome</keyword>
<evidence type="ECO:0000256" key="5">
    <source>
        <dbReference type="ARBA" id="ARBA00022927"/>
    </source>
</evidence>
<dbReference type="SMART" id="SM00913">
    <property type="entry name" value="IBN_N"/>
    <property type="match status" value="1"/>
</dbReference>
<dbReference type="InterPro" id="IPR040122">
    <property type="entry name" value="Importin_beta"/>
</dbReference>
<evidence type="ECO:0000256" key="4">
    <source>
        <dbReference type="ARBA" id="ARBA00022737"/>
    </source>
</evidence>
<dbReference type="FunFam" id="1.25.10.10:FF:000402">
    <property type="entry name" value="Related to importin beta-2 subunit (Transportin)"/>
    <property type="match status" value="1"/>
</dbReference>
<dbReference type="FunFam" id="1.25.10.10:FF:000313">
    <property type="entry name" value="Importin beta-2 subunit, putative"/>
    <property type="match status" value="1"/>
</dbReference>
<dbReference type="Proteomes" id="UP000243876">
    <property type="component" value="Unassembled WGS sequence"/>
</dbReference>
<keyword evidence="5" id="KW-0653">Protein transport</keyword>
<dbReference type="GO" id="GO:0031267">
    <property type="term" value="F:small GTPase binding"/>
    <property type="evidence" value="ECO:0007669"/>
    <property type="project" value="InterPro"/>
</dbReference>
<feature type="compositionally biased region" description="Acidic residues" evidence="6">
    <location>
        <begin position="397"/>
        <end position="414"/>
    </location>
</feature>
<protein>
    <submittedName>
        <fullName evidence="8">SPOSA6832_00482-mRNA-1:cds</fullName>
    </submittedName>
</protein>
<dbReference type="Gene3D" id="1.25.10.10">
    <property type="entry name" value="Leucine-rich Repeat Variant"/>
    <property type="match status" value="2"/>
</dbReference>
<dbReference type="AlphaFoldDB" id="A0A0D6EGE6"/>
<reference evidence="9" key="1">
    <citation type="submission" date="2015-02" db="EMBL/GenBank/DDBJ databases">
        <authorList>
            <person name="Gon?alves P."/>
        </authorList>
    </citation>
    <scope>NUCLEOTIDE SEQUENCE [LARGE SCALE GENOMIC DNA]</scope>
</reference>
<dbReference type="GO" id="GO:0006606">
    <property type="term" value="P:protein import into nucleus"/>
    <property type="evidence" value="ECO:0007669"/>
    <property type="project" value="InterPro"/>
</dbReference>
<comment type="subcellular location">
    <subcellularLocation>
        <location evidence="1">Cytoplasm</location>
    </subcellularLocation>
</comment>
<keyword evidence="2" id="KW-0813">Transport</keyword>
<evidence type="ECO:0000313" key="8">
    <source>
        <dbReference type="EMBL" id="CEQ38981.1"/>
    </source>
</evidence>
<organism evidence="8 9">
    <name type="scientific">Sporidiobolus salmonicolor</name>
    <name type="common">Yeast-like fungus</name>
    <name type="synonym">Sporobolomyces salmonicolor</name>
    <dbReference type="NCBI Taxonomy" id="5005"/>
    <lineage>
        <taxon>Eukaryota</taxon>
        <taxon>Fungi</taxon>
        <taxon>Dikarya</taxon>
        <taxon>Basidiomycota</taxon>
        <taxon>Pucciniomycotina</taxon>
        <taxon>Microbotryomycetes</taxon>
        <taxon>Sporidiobolales</taxon>
        <taxon>Sporidiobolaceae</taxon>
        <taxon>Sporobolomyces</taxon>
    </lineage>
</organism>
<evidence type="ECO:0000256" key="1">
    <source>
        <dbReference type="ARBA" id="ARBA00004496"/>
    </source>
</evidence>
<feature type="compositionally biased region" description="Polar residues" evidence="6">
    <location>
        <begin position="377"/>
        <end position="391"/>
    </location>
</feature>
<proteinExistence type="predicted"/>
<keyword evidence="4" id="KW-0677">Repeat</keyword>
<keyword evidence="3" id="KW-0963">Cytoplasm</keyword>
<dbReference type="GO" id="GO:0005737">
    <property type="term" value="C:cytoplasm"/>
    <property type="evidence" value="ECO:0007669"/>
    <property type="project" value="UniProtKB-SubCell"/>
</dbReference>